<dbReference type="Proteomes" id="UP001148737">
    <property type="component" value="Unassembled WGS sequence"/>
</dbReference>
<name>A0ACC1QVQ5_9HYPO</name>
<reference evidence="1" key="1">
    <citation type="submission" date="2022-07" db="EMBL/GenBank/DDBJ databases">
        <title>Genome Sequence of Lecanicillium saksenae.</title>
        <authorList>
            <person name="Buettner E."/>
        </authorList>
    </citation>
    <scope>NUCLEOTIDE SEQUENCE</scope>
    <source>
        <strain evidence="1">VT-O1</strain>
    </source>
</reference>
<evidence type="ECO:0000313" key="2">
    <source>
        <dbReference type="Proteomes" id="UP001148737"/>
    </source>
</evidence>
<comment type="caution">
    <text evidence="1">The sequence shown here is derived from an EMBL/GenBank/DDBJ whole genome shotgun (WGS) entry which is preliminary data.</text>
</comment>
<evidence type="ECO:0000313" key="1">
    <source>
        <dbReference type="EMBL" id="KAJ3492726.1"/>
    </source>
</evidence>
<gene>
    <name evidence="1" type="ORF">NLG97_g5187</name>
</gene>
<dbReference type="EMBL" id="JANAKD010000565">
    <property type="protein sequence ID" value="KAJ3492726.1"/>
    <property type="molecule type" value="Genomic_DNA"/>
</dbReference>
<proteinExistence type="predicted"/>
<protein>
    <submittedName>
        <fullName evidence="1">Uncharacterized protein</fullName>
    </submittedName>
</protein>
<accession>A0ACC1QVQ5</accession>
<keyword evidence="2" id="KW-1185">Reference proteome</keyword>
<organism evidence="1 2">
    <name type="scientific">Lecanicillium saksenae</name>
    <dbReference type="NCBI Taxonomy" id="468837"/>
    <lineage>
        <taxon>Eukaryota</taxon>
        <taxon>Fungi</taxon>
        <taxon>Dikarya</taxon>
        <taxon>Ascomycota</taxon>
        <taxon>Pezizomycotina</taxon>
        <taxon>Sordariomycetes</taxon>
        <taxon>Hypocreomycetidae</taxon>
        <taxon>Hypocreales</taxon>
        <taxon>Cordycipitaceae</taxon>
        <taxon>Lecanicillium</taxon>
    </lineage>
</organism>
<sequence length="323" mass="35771">MVIIVVLVAGAMIVTRLVYRRFFSVSRRFDSSDWTILAATVVCLPSIAVNVSMARHGLGKDVWGLSPYDLTTFGLYFYIIQILYPILIGLIKISLTLFYLTLFPDRKIRLLLWATVCFHVMFTVSCALIIIFQCLPVGYRKATYVMQEGRLANGHCMNINAAGWANAAITVASDVWLLAIPLSQIRKLTLHWKKKVGAMIMFLTGGGVTIVSILRLQSIRYYANTTNPARDQFDLVWYSTIEVGVGLMCACLPAMRLVLGHVAPRMVGRSLASSSEQMQSTQQSGSSINRRAPSVTADAKGAKNSEYSKPLPRIPRGEVFGAH</sequence>